<proteinExistence type="predicted"/>
<keyword evidence="5" id="KW-1185">Reference proteome</keyword>
<keyword evidence="2" id="KW-0732">Signal</keyword>
<dbReference type="SUPFAM" id="SSF140924">
    <property type="entry name" value="Duffy binding domain-like"/>
    <property type="match status" value="1"/>
</dbReference>
<dbReference type="InterPro" id="IPR042202">
    <property type="entry name" value="Duffy-ag-bd_sf"/>
</dbReference>
<feature type="domain" description="Duffy-antigen binding" evidence="3">
    <location>
        <begin position="165"/>
        <end position="302"/>
    </location>
</feature>
<dbReference type="Gene3D" id="1.20.1310.20">
    <property type="entry name" value="Duffy-antigen binding domain"/>
    <property type="match status" value="1"/>
</dbReference>
<dbReference type="InterPro" id="IPR010784">
    <property type="entry name" value="Merozoite_SPAM"/>
</dbReference>
<dbReference type="Pfam" id="PF07133">
    <property type="entry name" value="Merozoite_SPAM"/>
    <property type="match status" value="1"/>
</dbReference>
<evidence type="ECO:0000256" key="2">
    <source>
        <dbReference type="SAM" id="SignalP"/>
    </source>
</evidence>
<dbReference type="Gene3D" id="1.20.58.830">
    <property type="match status" value="1"/>
</dbReference>
<accession>A0ABY1UNH4</accession>
<feature type="region of interest" description="Disordered" evidence="1">
    <location>
        <begin position="539"/>
        <end position="655"/>
    </location>
</feature>
<dbReference type="Proteomes" id="UP000831156">
    <property type="component" value="Chromosome 10"/>
</dbReference>
<dbReference type="EMBL" id="LT969433">
    <property type="protein sequence ID" value="SOV15175.1"/>
    <property type="molecule type" value="Genomic_DNA"/>
</dbReference>
<gene>
    <name evidence="4" type="ORF">PGABG01_1033900</name>
</gene>
<reference evidence="4" key="1">
    <citation type="submission" date="2016-09" db="EMBL/GenBank/DDBJ databases">
        <authorList>
            <consortium name="Pathogen Informatics"/>
            <person name="Sun Q."/>
            <person name="Inoue M."/>
        </authorList>
    </citation>
    <scope>NUCLEOTIDE SEQUENCE</scope>
</reference>
<dbReference type="InterPro" id="IPR008602">
    <property type="entry name" value="Duffy-antigen-binding"/>
</dbReference>
<feature type="compositionally biased region" description="Acidic residues" evidence="1">
    <location>
        <begin position="545"/>
        <end position="609"/>
    </location>
</feature>
<feature type="chain" id="PRO_5045935166" evidence="2">
    <location>
        <begin position="26"/>
        <end position="703"/>
    </location>
</feature>
<organism evidence="4 5">
    <name type="scientific">Plasmodium gaboni</name>
    <dbReference type="NCBI Taxonomy" id="647221"/>
    <lineage>
        <taxon>Eukaryota</taxon>
        <taxon>Sar</taxon>
        <taxon>Alveolata</taxon>
        <taxon>Apicomplexa</taxon>
        <taxon>Aconoidasida</taxon>
        <taxon>Haemosporida</taxon>
        <taxon>Plasmodiidae</taxon>
        <taxon>Plasmodium</taxon>
        <taxon>Plasmodium (Laverania)</taxon>
    </lineage>
</organism>
<dbReference type="Pfam" id="PF05424">
    <property type="entry name" value="Duffy_binding"/>
    <property type="match status" value="1"/>
</dbReference>
<feature type="compositionally biased region" description="Low complexity" evidence="1">
    <location>
        <begin position="428"/>
        <end position="440"/>
    </location>
</feature>
<feature type="signal peptide" evidence="2">
    <location>
        <begin position="1"/>
        <end position="25"/>
    </location>
</feature>
<evidence type="ECO:0000256" key="1">
    <source>
        <dbReference type="SAM" id="MobiDB-lite"/>
    </source>
</evidence>
<evidence type="ECO:0000259" key="3">
    <source>
        <dbReference type="Pfam" id="PF05424"/>
    </source>
</evidence>
<evidence type="ECO:0000313" key="4">
    <source>
        <dbReference type="EMBL" id="SOV15175.1"/>
    </source>
</evidence>
<protein>
    <submittedName>
        <fullName evidence="4">Duffy binding-like merozoite surface protein</fullName>
    </submittedName>
</protein>
<evidence type="ECO:0000313" key="5">
    <source>
        <dbReference type="Proteomes" id="UP000831156"/>
    </source>
</evidence>
<sequence length="703" mass="81697">MKQIYNILSFLLIFNVYTFLKNVECNGHINENDTKNIKNGLPDNNLEIENVLNIRGSTLDKLKNDLGESSNEDKKGENKIYNEGYTFLHGKEINDNHGMVMNFSKNDKEIPFSGSSSEDENNTEYDPQKVCKSVGSFDHCPRKDFDSRYDWHGGFVKNVSGNNQGVLMPPRRRKLCLLDIKYGNRRIKNKEKLRNELLKASSGESQSLFKFFQIKDSNSFVSIKYSFADIADIVKGTDMMDSKTSKYIKSIFDKENEINPQDWWKNNRESIWEAMMCGQNGTKKDEKFPAHDNIDEIPQFFRWFREWATMFCNEYETEMHYLSSVCIPKKNKNPTDSSEDESSRKTKCDNAIKNYEKWFNTRRPEWIDQSTKYNRDKSTYEHAKELSPEDYLKKQCPECPCTKSKITDLFDKEFDKEKLLKLLEERASSQQTTSVTSVETARAESPNTTVNEGQHVEENAHQGTATPPISAPSTSDNSSHLPSIKDLQVPATNNDPYERILGWEFGNVHVPGTNPYISSKESDSLELVNLTSWDKEDIIKQNEDVKDEIEEQQQEKQEDEEGFESDLNEVAETNEEDQDEILEEDEEDEEEEEEEEEEDEDEVEENIEEEKEKKDRENTESEKQEKEVKESEQHTEKGKEGKKGSTRDADEHQILSVNYKNNNDLRKGAETIVKKLFSLFNENNNLETMFKDLTKDMTSLFQQ</sequence>
<feature type="compositionally biased region" description="Basic and acidic residues" evidence="1">
    <location>
        <begin position="610"/>
        <end position="653"/>
    </location>
</feature>
<feature type="compositionally biased region" description="Polar residues" evidence="1">
    <location>
        <begin position="461"/>
        <end position="481"/>
    </location>
</feature>
<name>A0ABY1UNH4_9APIC</name>
<feature type="region of interest" description="Disordered" evidence="1">
    <location>
        <begin position="426"/>
        <end position="491"/>
    </location>
</feature>